<evidence type="ECO:0000313" key="4">
    <source>
        <dbReference type="Proteomes" id="UP001363622"/>
    </source>
</evidence>
<feature type="chain" id="PRO_5045476535" evidence="1">
    <location>
        <begin position="18"/>
        <end position="423"/>
    </location>
</feature>
<feature type="signal peptide" evidence="1">
    <location>
        <begin position="1"/>
        <end position="17"/>
    </location>
</feature>
<evidence type="ECO:0000256" key="1">
    <source>
        <dbReference type="SAM" id="SignalP"/>
    </source>
</evidence>
<dbReference type="InterPro" id="IPR000073">
    <property type="entry name" value="AB_hydrolase_1"/>
</dbReference>
<protein>
    <submittedName>
        <fullName evidence="3">Alpha/Beta hydrolase protein</fullName>
    </submittedName>
</protein>
<dbReference type="SUPFAM" id="SSF53474">
    <property type="entry name" value="alpha/beta-Hydrolases"/>
    <property type="match status" value="1"/>
</dbReference>
<evidence type="ECO:0000313" key="3">
    <source>
        <dbReference type="EMBL" id="KAK7520106.1"/>
    </source>
</evidence>
<dbReference type="InterPro" id="IPR029058">
    <property type="entry name" value="AB_hydrolase_fold"/>
</dbReference>
<sequence>MYTKAFVLAALSTIAASEKTCLNQTVPVTISSRNGNFSLKAPSDNIEATAFVQNLSRPGQNYSSAILSGYHTVSGTYNISTKFCYDDEKSGTDAALQILTHGIGFDKTYWDLPYNNYNYSYVNAALAAGYSTLSYDRLGIGNSSHGEAVNEIQSFLEVEALRALTSQLREGSFPGVNQKFKKIVHGGHSFGSIQSYTFANLYPTETDGLILTGFSLNSTYNAFFLAGGNFQVASLNAPLRFGNLADDSVQKLLDASADISALQGLNIDLSASLLSSSAEGNSQNLPSGYLVTGNPSSNQYNFFLPGYFDAGLLYESERTKQPVTVGELLTLSSLSPINAFAGPVLVITGSADLPFCGGDCMTTGTSSPSIPATVSKSFPNVAPENFTAYIQPNAGHGLNAHYNSTGAYAYVNQWLKAHGLGAD</sequence>
<keyword evidence="1" id="KW-0732">Signal</keyword>
<dbReference type="EMBL" id="JBBPHU010000003">
    <property type="protein sequence ID" value="KAK7520106.1"/>
    <property type="molecule type" value="Genomic_DNA"/>
</dbReference>
<organism evidence="3 4">
    <name type="scientific">Phyllosticta citriasiana</name>
    <dbReference type="NCBI Taxonomy" id="595635"/>
    <lineage>
        <taxon>Eukaryota</taxon>
        <taxon>Fungi</taxon>
        <taxon>Dikarya</taxon>
        <taxon>Ascomycota</taxon>
        <taxon>Pezizomycotina</taxon>
        <taxon>Dothideomycetes</taxon>
        <taxon>Dothideomycetes incertae sedis</taxon>
        <taxon>Botryosphaeriales</taxon>
        <taxon>Phyllostictaceae</taxon>
        <taxon>Phyllosticta</taxon>
    </lineage>
</organism>
<dbReference type="Gene3D" id="3.40.50.1820">
    <property type="entry name" value="alpha/beta hydrolase"/>
    <property type="match status" value="1"/>
</dbReference>
<evidence type="ECO:0000259" key="2">
    <source>
        <dbReference type="Pfam" id="PF12697"/>
    </source>
</evidence>
<reference evidence="3 4" key="1">
    <citation type="submission" date="2024-04" db="EMBL/GenBank/DDBJ databases">
        <title>Phyllosticta paracitricarpa is synonymous to the EU quarantine fungus P. citricarpa based on phylogenomic analyses.</title>
        <authorList>
            <consortium name="Lawrence Berkeley National Laboratory"/>
            <person name="Van Ingen-Buijs V.A."/>
            <person name="Van Westerhoven A.C."/>
            <person name="Haridas S."/>
            <person name="Skiadas P."/>
            <person name="Martin F."/>
            <person name="Groenewald J.Z."/>
            <person name="Crous P.W."/>
            <person name="Seidl M.F."/>
        </authorList>
    </citation>
    <scope>NUCLEOTIDE SEQUENCE [LARGE SCALE GENOMIC DNA]</scope>
    <source>
        <strain evidence="3 4">CBS 123371</strain>
    </source>
</reference>
<dbReference type="GO" id="GO:0016787">
    <property type="term" value="F:hydrolase activity"/>
    <property type="evidence" value="ECO:0007669"/>
    <property type="project" value="UniProtKB-KW"/>
</dbReference>
<accession>A0ABR1KRD5</accession>
<keyword evidence="4" id="KW-1185">Reference proteome</keyword>
<keyword evidence="3" id="KW-0378">Hydrolase</keyword>
<proteinExistence type="predicted"/>
<name>A0ABR1KRD5_9PEZI</name>
<dbReference type="Proteomes" id="UP001363622">
    <property type="component" value="Unassembled WGS sequence"/>
</dbReference>
<gene>
    <name evidence="3" type="ORF">IWZ03DRAFT_437199</name>
</gene>
<dbReference type="Pfam" id="PF12697">
    <property type="entry name" value="Abhydrolase_6"/>
    <property type="match status" value="1"/>
</dbReference>
<feature type="domain" description="AB hydrolase-1" evidence="2">
    <location>
        <begin position="98"/>
        <end position="396"/>
    </location>
</feature>
<comment type="caution">
    <text evidence="3">The sequence shown here is derived from an EMBL/GenBank/DDBJ whole genome shotgun (WGS) entry which is preliminary data.</text>
</comment>